<dbReference type="OrthoDB" id="7491279at2759"/>
<accession>A0A8S1B8V9</accession>
<keyword evidence="2" id="KW-0812">Transmembrane</keyword>
<evidence type="ECO:0000256" key="2">
    <source>
        <dbReference type="SAM" id="Phobius"/>
    </source>
</evidence>
<proteinExistence type="predicted"/>
<keyword evidence="2" id="KW-1133">Transmembrane helix</keyword>
<evidence type="ECO:0000313" key="4">
    <source>
        <dbReference type="Proteomes" id="UP000494106"/>
    </source>
</evidence>
<protein>
    <submittedName>
        <fullName evidence="3">Uncharacterized protein</fullName>
    </submittedName>
</protein>
<organism evidence="3 4">
    <name type="scientific">Arctia plantaginis</name>
    <name type="common">Wood tiger moth</name>
    <name type="synonym">Phalaena plantaginis</name>
    <dbReference type="NCBI Taxonomy" id="874455"/>
    <lineage>
        <taxon>Eukaryota</taxon>
        <taxon>Metazoa</taxon>
        <taxon>Ecdysozoa</taxon>
        <taxon>Arthropoda</taxon>
        <taxon>Hexapoda</taxon>
        <taxon>Insecta</taxon>
        <taxon>Pterygota</taxon>
        <taxon>Neoptera</taxon>
        <taxon>Endopterygota</taxon>
        <taxon>Lepidoptera</taxon>
        <taxon>Glossata</taxon>
        <taxon>Ditrysia</taxon>
        <taxon>Noctuoidea</taxon>
        <taxon>Erebidae</taxon>
        <taxon>Arctiinae</taxon>
        <taxon>Arctia</taxon>
    </lineage>
</organism>
<feature type="compositionally biased region" description="Basic residues" evidence="1">
    <location>
        <begin position="818"/>
        <end position="837"/>
    </location>
</feature>
<comment type="caution">
    <text evidence="3">The sequence shown here is derived from an EMBL/GenBank/DDBJ whole genome shotgun (WGS) entry which is preliminary data.</text>
</comment>
<reference evidence="3 4" key="1">
    <citation type="submission" date="2020-04" db="EMBL/GenBank/DDBJ databases">
        <authorList>
            <person name="Wallbank WR R."/>
            <person name="Pardo Diaz C."/>
            <person name="Kozak K."/>
            <person name="Martin S."/>
            <person name="Jiggins C."/>
            <person name="Moest M."/>
            <person name="Warren A I."/>
            <person name="Byers J.R.P. K."/>
            <person name="Montejo-Kovacevich G."/>
            <person name="Yen C E."/>
        </authorList>
    </citation>
    <scope>NUCLEOTIDE SEQUENCE [LARGE SCALE GENOMIC DNA]</scope>
</reference>
<keyword evidence="4" id="KW-1185">Reference proteome</keyword>
<dbReference type="EMBL" id="CADEBC010000584">
    <property type="protein sequence ID" value="CAB3256061.1"/>
    <property type="molecule type" value="Genomic_DNA"/>
</dbReference>
<gene>
    <name evidence="3" type="ORF">APLA_LOCUS15140</name>
</gene>
<name>A0A8S1B8V9_ARCPL</name>
<dbReference type="AlphaFoldDB" id="A0A8S1B8V9"/>
<keyword evidence="2" id="KW-0472">Membrane</keyword>
<feature type="region of interest" description="Disordered" evidence="1">
    <location>
        <begin position="814"/>
        <end position="837"/>
    </location>
</feature>
<evidence type="ECO:0000256" key="1">
    <source>
        <dbReference type="SAM" id="MobiDB-lite"/>
    </source>
</evidence>
<evidence type="ECO:0000313" key="3">
    <source>
        <dbReference type="EMBL" id="CAB3256061.1"/>
    </source>
</evidence>
<feature type="transmembrane region" description="Helical" evidence="2">
    <location>
        <begin position="908"/>
        <end position="931"/>
    </location>
</feature>
<dbReference type="Proteomes" id="UP000494106">
    <property type="component" value="Unassembled WGS sequence"/>
</dbReference>
<sequence>MKDMGKKTEDKLKVIFKTSLTTLCTHSKTCSGISQLSTKSGILRIQKSLRKKHSYYVDTRGKVKRDFSVETDICVLRRFCRRKLNMTSNLGSSAKSRYSAVDTDVETIEEFPDASACGDNEIIEIRSNYPTNLECLMVDNLKNLLGQWIEKHLKSKKDTRQKLDKVFDCILRKLNDKSEQELSSDTTYVIHKEAQNQEVKNKKIATSFSCQYCKHKSCRKVVTSTSSQKDSSSAPIPGPNKDMRIISTLSIPRTFNKRGLDGQKKHTSSCKLGKIRRNNVILSIDKFNKLIDTTSFNLLAVSTKSLENRFQNCKNKKHIIFYPKPFYKSATCSANIIKSENVMVNNLDSKKYQLETLPSILRNLYKNESIRVDSSVDKNVQFDTKTDNFTMTDGTSREMITTDLIEENTSADIQRKYNAVPTCSYKNINCLTINKTTHTSTSHMKLLNKNSKKRGKVNKRRRQIFGNKISPNISKLSNLDSKHFTFMYETATKQILQGQDLLNYWQSLFQYFNKNNTNKKIKVDIHISLSPKSEYETKDTCTDISNEPSSFYEEVKGDATLLYNVKPETEPSHMPPIVINSQLGTGSDIKFPTRYVPEIIPLLDGAVSQAKYILDASSREKVEIKSNLCVDRGMMTNEVEILQEINELKLVIKDLAMTTEKLVSKQMRKDSGKSNIYASLNPSYNYTSSSRCEAVINLINLSKAIQVGEELQKNQIKSDSEGSKLKDTLEYYNRLTKKSTSFRIIDSESLLRVTDMTSKGNEINKFNRQFTDEALMCAIPKSLSLFDLPSERNKKLIAFFCDNCVKPKVSYRNSGRNPGRKMISRPKSSKSGSKKKKWHFWGGTPKNNDICCPRSTSGTSCVIPISNLGYSTTSSCCSENSMVNDEELGKPCKVTRGMGFGEGCMYCMLLWIPVLILGCLFYSHVLKNYVVSQDKVMYGKRTSKAESIPNSTVVYLKLSDLGF</sequence>